<dbReference type="EMBL" id="KE524948">
    <property type="protein sequence ID" value="KFB38558.1"/>
    <property type="molecule type" value="Genomic_DNA"/>
</dbReference>
<dbReference type="EMBL" id="ATLV01014239">
    <property type="status" value="NOT_ANNOTATED_CDS"/>
    <property type="molecule type" value="Genomic_DNA"/>
</dbReference>
<reference evidence="3" key="2">
    <citation type="submission" date="2020-05" db="UniProtKB">
        <authorList>
            <consortium name="EnsemblMetazoa"/>
        </authorList>
    </citation>
    <scope>IDENTIFICATION</scope>
</reference>
<protein>
    <submittedName>
        <fullName evidence="2 3">Glycine/D-amino acid oxidase, deaminating</fullName>
    </submittedName>
</protein>
<keyword evidence="1" id="KW-0812">Transmembrane</keyword>
<dbReference type="AlphaFoldDB" id="A0A084VKR4"/>
<dbReference type="Proteomes" id="UP000030765">
    <property type="component" value="Unassembled WGS sequence"/>
</dbReference>
<organism evidence="2">
    <name type="scientific">Anopheles sinensis</name>
    <name type="common">Mosquito</name>
    <dbReference type="NCBI Taxonomy" id="74873"/>
    <lineage>
        <taxon>Eukaryota</taxon>
        <taxon>Metazoa</taxon>
        <taxon>Ecdysozoa</taxon>
        <taxon>Arthropoda</taxon>
        <taxon>Hexapoda</taxon>
        <taxon>Insecta</taxon>
        <taxon>Pterygota</taxon>
        <taxon>Neoptera</taxon>
        <taxon>Endopterygota</taxon>
        <taxon>Diptera</taxon>
        <taxon>Nematocera</taxon>
        <taxon>Culicoidea</taxon>
        <taxon>Culicidae</taxon>
        <taxon>Anophelinae</taxon>
        <taxon>Anopheles</taxon>
    </lineage>
</organism>
<proteinExistence type="predicted"/>
<evidence type="ECO:0000313" key="3">
    <source>
        <dbReference type="EnsemblMetazoa" id="ASIC005836-PA"/>
    </source>
</evidence>
<name>A0A084VKR4_ANOSI</name>
<dbReference type="EnsemblMetazoa" id="ASIC005836-RA">
    <property type="protein sequence ID" value="ASIC005836-PA"/>
    <property type="gene ID" value="ASIC005836"/>
</dbReference>
<gene>
    <name evidence="2" type="ORF">ZHAS_00005836</name>
</gene>
<keyword evidence="1" id="KW-0472">Membrane</keyword>
<sequence length="71" mass="7652">MSNGLAVWFRRDRGKRNHGQVSIVVGGVPAGLTLSSGTALYGPELSNRCVAVELEDRVHHVAHRSKDDDVG</sequence>
<accession>A0A084VKR4</accession>
<evidence type="ECO:0000256" key="1">
    <source>
        <dbReference type="SAM" id="Phobius"/>
    </source>
</evidence>
<reference evidence="2 4" key="1">
    <citation type="journal article" date="2014" name="BMC Genomics">
        <title>Genome sequence of Anopheles sinensis provides insight into genetics basis of mosquito competence for malaria parasites.</title>
        <authorList>
            <person name="Zhou D."/>
            <person name="Zhang D."/>
            <person name="Ding G."/>
            <person name="Shi L."/>
            <person name="Hou Q."/>
            <person name="Ye Y."/>
            <person name="Xu Y."/>
            <person name="Zhou H."/>
            <person name="Xiong C."/>
            <person name="Li S."/>
            <person name="Yu J."/>
            <person name="Hong S."/>
            <person name="Yu X."/>
            <person name="Zou P."/>
            <person name="Chen C."/>
            <person name="Chang X."/>
            <person name="Wang W."/>
            <person name="Lv Y."/>
            <person name="Sun Y."/>
            <person name="Ma L."/>
            <person name="Shen B."/>
            <person name="Zhu C."/>
        </authorList>
    </citation>
    <scope>NUCLEOTIDE SEQUENCE [LARGE SCALE GENOMIC DNA]</scope>
</reference>
<keyword evidence="4" id="KW-1185">Reference proteome</keyword>
<keyword evidence="1" id="KW-1133">Transmembrane helix</keyword>
<dbReference type="VEuPathDB" id="VectorBase:ASIC005836"/>
<feature type="transmembrane region" description="Helical" evidence="1">
    <location>
        <begin position="21"/>
        <end position="41"/>
    </location>
</feature>
<evidence type="ECO:0000313" key="4">
    <source>
        <dbReference type="Proteomes" id="UP000030765"/>
    </source>
</evidence>
<evidence type="ECO:0000313" key="2">
    <source>
        <dbReference type="EMBL" id="KFB38558.1"/>
    </source>
</evidence>